<dbReference type="AlphaFoldDB" id="W4KI44"/>
<name>W4KI44_HETIT</name>
<dbReference type="STRING" id="747525.W4KI44"/>
<dbReference type="RefSeq" id="XP_009542384.1">
    <property type="nucleotide sequence ID" value="XM_009544089.1"/>
</dbReference>
<protein>
    <submittedName>
        <fullName evidence="2">Uncharacterized protein</fullName>
    </submittedName>
</protein>
<dbReference type="Proteomes" id="UP000030671">
    <property type="component" value="Unassembled WGS sequence"/>
</dbReference>
<feature type="region of interest" description="Disordered" evidence="1">
    <location>
        <begin position="185"/>
        <end position="364"/>
    </location>
</feature>
<dbReference type="HOGENOM" id="CLU_045422_0_0_1"/>
<dbReference type="eggNOG" id="ENOG502SVFC">
    <property type="taxonomic scope" value="Eukaryota"/>
</dbReference>
<accession>W4KI44</accession>
<evidence type="ECO:0000256" key="1">
    <source>
        <dbReference type="SAM" id="MobiDB-lite"/>
    </source>
</evidence>
<feature type="compositionally biased region" description="Polar residues" evidence="1">
    <location>
        <begin position="334"/>
        <end position="353"/>
    </location>
</feature>
<evidence type="ECO:0000313" key="2">
    <source>
        <dbReference type="EMBL" id="ETW85533.1"/>
    </source>
</evidence>
<feature type="region of interest" description="Disordered" evidence="1">
    <location>
        <begin position="1"/>
        <end position="68"/>
    </location>
</feature>
<keyword evidence="3" id="KW-1185">Reference proteome</keyword>
<organism evidence="2 3">
    <name type="scientific">Heterobasidion irregulare (strain TC 32-1)</name>
    <dbReference type="NCBI Taxonomy" id="747525"/>
    <lineage>
        <taxon>Eukaryota</taxon>
        <taxon>Fungi</taxon>
        <taxon>Dikarya</taxon>
        <taxon>Basidiomycota</taxon>
        <taxon>Agaricomycotina</taxon>
        <taxon>Agaricomycetes</taxon>
        <taxon>Russulales</taxon>
        <taxon>Bondarzewiaceae</taxon>
        <taxon>Heterobasidion</taxon>
        <taxon>Heterobasidion annosum species complex</taxon>
    </lineage>
</organism>
<feature type="compositionally biased region" description="Polar residues" evidence="1">
    <location>
        <begin position="276"/>
        <end position="285"/>
    </location>
</feature>
<feature type="compositionally biased region" description="Polar residues" evidence="1">
    <location>
        <begin position="238"/>
        <end position="250"/>
    </location>
</feature>
<gene>
    <name evidence="2" type="ORF">HETIRDRAFT_457377</name>
</gene>
<sequence>MPTPHSFPPDHEISSHTAHAPSGSRPTDSPASDSPEVPNVYVHPPEEEQYDNPPWCVFDASDPHEDQLPLSLSDESLAARVLARLALEKPHPAADDAPAFHRPTHASEEAVMPRRGALYHQRPESPLGILAEDDAQRGGEDEDVVEIVKLRRSAMQEEVMEGPAPALKKSKTFRARAASAFSSLKTIGRGSRKPPAQNVFQPSRENSAPALRDLTQDSADAARWSTMPTPKLTKRKSLSLSQVFGASQRNHPAPDISDSYEEITPESSCDVFLSSPPMSSSIHRATSTTVSSPSNSHTSPSLDEESRPVSPSYSTKSKARRRFSLMDLQRLFSAPTQPMQSESHGETSDSLPSTVDPPTPKDEAYHVQFSLPSSPVLDALARTPEQAKTPHDADAEQDFSFEMRLDSFHFDSLSFDPDTFDVRNL</sequence>
<dbReference type="EMBL" id="KI925455">
    <property type="protein sequence ID" value="ETW85533.1"/>
    <property type="molecule type" value="Genomic_DNA"/>
</dbReference>
<feature type="compositionally biased region" description="Low complexity" evidence="1">
    <location>
        <begin position="286"/>
        <end position="301"/>
    </location>
</feature>
<evidence type="ECO:0000313" key="3">
    <source>
        <dbReference type="Proteomes" id="UP000030671"/>
    </source>
</evidence>
<dbReference type="OrthoDB" id="3066311at2759"/>
<reference evidence="2 3" key="1">
    <citation type="journal article" date="2012" name="New Phytol.">
        <title>Insight into trade-off between wood decay and parasitism from the genome of a fungal forest pathogen.</title>
        <authorList>
            <person name="Olson A."/>
            <person name="Aerts A."/>
            <person name="Asiegbu F."/>
            <person name="Belbahri L."/>
            <person name="Bouzid O."/>
            <person name="Broberg A."/>
            <person name="Canback B."/>
            <person name="Coutinho P.M."/>
            <person name="Cullen D."/>
            <person name="Dalman K."/>
            <person name="Deflorio G."/>
            <person name="van Diepen L.T."/>
            <person name="Dunand C."/>
            <person name="Duplessis S."/>
            <person name="Durling M."/>
            <person name="Gonthier P."/>
            <person name="Grimwood J."/>
            <person name="Fossdal C.G."/>
            <person name="Hansson D."/>
            <person name="Henrissat B."/>
            <person name="Hietala A."/>
            <person name="Himmelstrand K."/>
            <person name="Hoffmeister D."/>
            <person name="Hogberg N."/>
            <person name="James T.Y."/>
            <person name="Karlsson M."/>
            <person name="Kohler A."/>
            <person name="Kues U."/>
            <person name="Lee Y.H."/>
            <person name="Lin Y.C."/>
            <person name="Lind M."/>
            <person name="Lindquist E."/>
            <person name="Lombard V."/>
            <person name="Lucas S."/>
            <person name="Lunden K."/>
            <person name="Morin E."/>
            <person name="Murat C."/>
            <person name="Park J."/>
            <person name="Raffaello T."/>
            <person name="Rouze P."/>
            <person name="Salamov A."/>
            <person name="Schmutz J."/>
            <person name="Solheim H."/>
            <person name="Stahlberg J."/>
            <person name="Velez H."/>
            <person name="de Vries R.P."/>
            <person name="Wiebenga A."/>
            <person name="Woodward S."/>
            <person name="Yakovlev I."/>
            <person name="Garbelotto M."/>
            <person name="Martin F."/>
            <person name="Grigoriev I.V."/>
            <person name="Stenlid J."/>
        </authorList>
    </citation>
    <scope>NUCLEOTIDE SEQUENCE [LARGE SCALE GENOMIC DNA]</scope>
    <source>
        <strain evidence="2 3">TC 32-1</strain>
    </source>
</reference>
<dbReference type="KEGG" id="hir:HETIRDRAFT_457377"/>
<proteinExistence type="predicted"/>
<dbReference type="InParanoid" id="W4KI44"/>
<dbReference type="GeneID" id="20676824"/>